<dbReference type="Proteomes" id="UP000653730">
    <property type="component" value="Unassembled WGS sequence"/>
</dbReference>
<dbReference type="EMBL" id="JACVDC010000006">
    <property type="protein sequence ID" value="MBC9795082.1"/>
    <property type="molecule type" value="Genomic_DNA"/>
</dbReference>
<gene>
    <name evidence="1" type="ORF">IBL28_03830</name>
</gene>
<name>A0A926Q0N3_9FLAO</name>
<dbReference type="RefSeq" id="WP_187964234.1">
    <property type="nucleotide sequence ID" value="NZ_JACVDC010000006.1"/>
</dbReference>
<proteinExistence type="predicted"/>
<evidence type="ECO:0000313" key="2">
    <source>
        <dbReference type="Proteomes" id="UP000653730"/>
    </source>
</evidence>
<reference evidence="1 2" key="1">
    <citation type="submission" date="2020-09" db="EMBL/GenBank/DDBJ databases">
        <title>Sinomicrobium weinanense sp. nov., a halophilic bacteria isolated from saline-alkali soil.</title>
        <authorList>
            <person name="Wu P."/>
            <person name="Ren H."/>
            <person name="Mei Y."/>
            <person name="Liang Y."/>
            <person name="Chen Z."/>
        </authorList>
    </citation>
    <scope>NUCLEOTIDE SEQUENCE [LARGE SCALE GENOMIC DNA]</scope>
    <source>
        <strain evidence="1 2">FJxs</strain>
    </source>
</reference>
<organism evidence="1 2">
    <name type="scientific">Sinomicrobium weinanense</name>
    <dbReference type="NCBI Taxonomy" id="2842200"/>
    <lineage>
        <taxon>Bacteria</taxon>
        <taxon>Pseudomonadati</taxon>
        <taxon>Bacteroidota</taxon>
        <taxon>Flavobacteriia</taxon>
        <taxon>Flavobacteriales</taxon>
        <taxon>Flavobacteriaceae</taxon>
        <taxon>Sinomicrobium</taxon>
    </lineage>
</organism>
<accession>A0A926Q0N3</accession>
<sequence>MNFIKENKLELHLKLGRKLARFVKTDLYFNSRTFDWLKLEKTEDQYKAALIRSFDGRLRYLIGPAVTTRNS</sequence>
<dbReference type="AlphaFoldDB" id="A0A926Q0N3"/>
<comment type="caution">
    <text evidence="1">The sequence shown here is derived from an EMBL/GenBank/DDBJ whole genome shotgun (WGS) entry which is preliminary data.</text>
</comment>
<protein>
    <submittedName>
        <fullName evidence="1">Uncharacterized protein</fullName>
    </submittedName>
</protein>
<keyword evidence="2" id="KW-1185">Reference proteome</keyword>
<evidence type="ECO:0000313" key="1">
    <source>
        <dbReference type="EMBL" id="MBC9795082.1"/>
    </source>
</evidence>